<dbReference type="AlphaFoldDB" id="A0A094Q7Z6"/>
<comment type="caution">
    <text evidence="1">The sequence shown here is derived from an EMBL/GenBank/DDBJ whole genome shotgun (WGS) entry which is preliminary data.</text>
</comment>
<dbReference type="EMBL" id="JNSK01000028">
    <property type="protein sequence ID" value="KGA18249.1"/>
    <property type="molecule type" value="Genomic_DNA"/>
</dbReference>
<evidence type="ECO:0000313" key="1">
    <source>
        <dbReference type="EMBL" id="KGA18249.1"/>
    </source>
</evidence>
<dbReference type="Pfam" id="PF11343">
    <property type="entry name" value="DUF3145"/>
    <property type="match status" value="1"/>
</dbReference>
<sequence length="172" mass="19175">MERFSPTFTAVPKAMSHGTLIIHSAPSALRTHIDWAIKDALGISALIQWRSQPNFAGTYRTEISWRDLSGSAAKLCSSLASWHYLRFEIFEANGDAGELFRFTPELGILRNQTDGAGNILVTEHQLASALSNSFEEDELRDAVNRILGKPWEEVLEPLRAIDQREVAPLQAI</sequence>
<gene>
    <name evidence="1" type="ORF">GM50_9400</name>
</gene>
<organism evidence="1">
    <name type="scientific">freshwater metagenome</name>
    <dbReference type="NCBI Taxonomy" id="449393"/>
    <lineage>
        <taxon>unclassified sequences</taxon>
        <taxon>metagenomes</taxon>
        <taxon>ecological metagenomes</taxon>
    </lineage>
</organism>
<accession>A0A094Q7Z6</accession>
<evidence type="ECO:0008006" key="2">
    <source>
        <dbReference type="Google" id="ProtNLM"/>
    </source>
</evidence>
<proteinExistence type="predicted"/>
<protein>
    <recommendedName>
        <fullName evidence="2">DUF3145 domain-containing protein</fullName>
    </recommendedName>
</protein>
<reference evidence="1" key="1">
    <citation type="submission" date="2014-05" db="EMBL/GenBank/DDBJ databases">
        <title>Key roles for freshwater Actinobacteria revealed by deep metagenomic sequencing.</title>
        <authorList>
            <person name="Ghai R."/>
            <person name="Mizuno C.M."/>
            <person name="Picazo A."/>
            <person name="Camacho A."/>
            <person name="Rodriguez-Valera F."/>
        </authorList>
    </citation>
    <scope>NUCLEOTIDE SEQUENCE</scope>
</reference>
<name>A0A094Q7Z6_9ZZZZ</name>
<dbReference type="InterPro" id="IPR021491">
    <property type="entry name" value="DUF3145"/>
</dbReference>